<keyword evidence="3" id="KW-1185">Reference proteome</keyword>
<dbReference type="STRING" id="554155.C5FXN4"/>
<dbReference type="Pfam" id="PF01636">
    <property type="entry name" value="APH"/>
    <property type="match status" value="1"/>
</dbReference>
<proteinExistence type="predicted"/>
<dbReference type="InterPro" id="IPR051678">
    <property type="entry name" value="AGP_Transferase"/>
</dbReference>
<accession>C5FXN4</accession>
<dbReference type="EMBL" id="DS995707">
    <property type="protein sequence ID" value="EEQ35074.1"/>
    <property type="molecule type" value="Genomic_DNA"/>
</dbReference>
<dbReference type="HOGENOM" id="CLU_069864_1_0_1"/>
<dbReference type="CDD" id="cd05120">
    <property type="entry name" value="APH_ChoK_like"/>
    <property type="match status" value="1"/>
</dbReference>
<dbReference type="RefSeq" id="XP_002844110.1">
    <property type="nucleotide sequence ID" value="XM_002844064.1"/>
</dbReference>
<evidence type="ECO:0000259" key="1">
    <source>
        <dbReference type="Pfam" id="PF01636"/>
    </source>
</evidence>
<dbReference type="PANTHER" id="PTHR21310:SF15">
    <property type="entry name" value="AMINOGLYCOSIDE PHOSPHOTRANSFERASE DOMAIN-CONTAINING PROTEIN"/>
    <property type="match status" value="1"/>
</dbReference>
<dbReference type="PANTHER" id="PTHR21310">
    <property type="entry name" value="AMINOGLYCOSIDE PHOSPHOTRANSFERASE-RELATED-RELATED"/>
    <property type="match status" value="1"/>
</dbReference>
<dbReference type="GeneID" id="9227602"/>
<feature type="domain" description="Aminoglycoside phosphotransferase" evidence="1">
    <location>
        <begin position="153"/>
        <end position="192"/>
    </location>
</feature>
<protein>
    <recommendedName>
        <fullName evidence="1">Aminoglycoside phosphotransferase domain-containing protein</fullName>
    </recommendedName>
</protein>
<dbReference type="AlphaFoldDB" id="C5FXN4"/>
<evidence type="ECO:0000313" key="3">
    <source>
        <dbReference type="Proteomes" id="UP000002035"/>
    </source>
</evidence>
<evidence type="ECO:0000313" key="2">
    <source>
        <dbReference type="EMBL" id="EEQ35074.1"/>
    </source>
</evidence>
<dbReference type="Proteomes" id="UP000002035">
    <property type="component" value="Unassembled WGS sequence"/>
</dbReference>
<organism evidence="2 3">
    <name type="scientific">Arthroderma otae (strain ATCC MYA-4605 / CBS 113480)</name>
    <name type="common">Microsporum canis</name>
    <dbReference type="NCBI Taxonomy" id="554155"/>
    <lineage>
        <taxon>Eukaryota</taxon>
        <taxon>Fungi</taxon>
        <taxon>Dikarya</taxon>
        <taxon>Ascomycota</taxon>
        <taxon>Pezizomycotina</taxon>
        <taxon>Eurotiomycetes</taxon>
        <taxon>Eurotiomycetidae</taxon>
        <taxon>Onygenales</taxon>
        <taxon>Arthrodermataceae</taxon>
        <taxon>Microsporum</taxon>
    </lineage>
</organism>
<dbReference type="OrthoDB" id="4169861at2759"/>
<reference evidence="3" key="1">
    <citation type="journal article" date="2012" name="MBio">
        <title>Comparative genome analysis of Trichophyton rubrum and related dermatophytes reveals candidate genes involved in infection.</title>
        <authorList>
            <person name="Martinez D.A."/>
            <person name="Oliver B.G."/>
            <person name="Graeser Y."/>
            <person name="Goldberg J.M."/>
            <person name="Li W."/>
            <person name="Martinez-Rossi N.M."/>
            <person name="Monod M."/>
            <person name="Shelest E."/>
            <person name="Barton R.C."/>
            <person name="Birch E."/>
            <person name="Brakhage A.A."/>
            <person name="Chen Z."/>
            <person name="Gurr S.J."/>
            <person name="Heiman D."/>
            <person name="Heitman J."/>
            <person name="Kosti I."/>
            <person name="Rossi A."/>
            <person name="Saif S."/>
            <person name="Samalova M."/>
            <person name="Saunders C.W."/>
            <person name="Shea T."/>
            <person name="Summerbell R.C."/>
            <person name="Xu J."/>
            <person name="Young S."/>
            <person name="Zeng Q."/>
            <person name="Birren B.W."/>
            <person name="Cuomo C.A."/>
            <person name="White T.C."/>
        </authorList>
    </citation>
    <scope>NUCLEOTIDE SEQUENCE [LARGE SCALE GENOMIC DNA]</scope>
    <source>
        <strain evidence="3">ATCC MYA-4605 / CBS 113480</strain>
    </source>
</reference>
<dbReference type="SUPFAM" id="SSF56112">
    <property type="entry name" value="Protein kinase-like (PK-like)"/>
    <property type="match status" value="1"/>
</dbReference>
<dbReference type="InterPro" id="IPR011009">
    <property type="entry name" value="Kinase-like_dom_sf"/>
</dbReference>
<gene>
    <name evidence="2" type="ORF">MCYG_07893</name>
</gene>
<dbReference type="OMA" id="PHEWQHS"/>
<dbReference type="InterPro" id="IPR002575">
    <property type="entry name" value="Aminoglycoside_PTrfase"/>
</dbReference>
<name>C5FXN4_ARTOC</name>
<dbReference type="Gene3D" id="3.90.1200.10">
    <property type="match status" value="1"/>
</dbReference>
<dbReference type="VEuPathDB" id="FungiDB:MCYG_07893"/>
<sequence>MPPVTNQMLNARREENCIAVTLERKYYRVGQTWVKRSLRPSEWQINPYAGTLVVPRFGKERIRNEAASMKFIAENTDIPVPKLYCCFEDDEAVYLVTQYVEGKRKVVEKELELHLESMKKLKSRFWGGPSGVVVPPYRVMVRSARPQWEMKPLESEALVFCHNDLSTNNVIVDPETLKVRAIIDWEYAGFYPEEFEGMFYRRPGPSVALEGEVNDEDRLLDVMIENETR</sequence>
<dbReference type="eggNOG" id="ENOG502SJ8S">
    <property type="taxonomic scope" value="Eukaryota"/>
</dbReference>